<keyword evidence="3" id="KW-1185">Reference proteome</keyword>
<proteinExistence type="predicted"/>
<evidence type="ECO:0000313" key="3">
    <source>
        <dbReference type="Proteomes" id="UP001642409"/>
    </source>
</evidence>
<dbReference type="Proteomes" id="UP001642409">
    <property type="component" value="Unassembled WGS sequence"/>
</dbReference>
<accession>A0AA86N5I5</accession>
<evidence type="ECO:0000313" key="1">
    <source>
        <dbReference type="EMBL" id="CAI9913205.1"/>
    </source>
</evidence>
<dbReference type="AlphaFoldDB" id="A0AA86N5I5"/>
<reference evidence="2 3" key="2">
    <citation type="submission" date="2024-07" db="EMBL/GenBank/DDBJ databases">
        <authorList>
            <person name="Akdeniz Z."/>
        </authorList>
    </citation>
    <scope>NUCLEOTIDE SEQUENCE [LARGE SCALE GENOMIC DNA]</scope>
</reference>
<dbReference type="EMBL" id="CAXDID020000534">
    <property type="protein sequence ID" value="CAL6100756.1"/>
    <property type="molecule type" value="Genomic_DNA"/>
</dbReference>
<sequence>MQILQQYHSSNTGFANPYYLILFVISPNNSHSLYCTSTQNALPTWNSPMFAQILSMISLPSLTTIINCSASIFFTESFNCLNQFPSTVSSVSQYDLTLNNHDFWADAKLNGNSADEIAPYSCQPIVVKDQILIIVYTHKDN</sequence>
<dbReference type="EMBL" id="CATOUU010000021">
    <property type="protein sequence ID" value="CAI9913205.1"/>
    <property type="molecule type" value="Genomic_DNA"/>
</dbReference>
<organism evidence="1">
    <name type="scientific">Hexamita inflata</name>
    <dbReference type="NCBI Taxonomy" id="28002"/>
    <lineage>
        <taxon>Eukaryota</taxon>
        <taxon>Metamonada</taxon>
        <taxon>Diplomonadida</taxon>
        <taxon>Hexamitidae</taxon>
        <taxon>Hexamitinae</taxon>
        <taxon>Hexamita</taxon>
    </lineage>
</organism>
<gene>
    <name evidence="2" type="ORF">HINF_LOCUS70705</name>
    <name evidence="1" type="ORF">HINF_LOCUS850</name>
</gene>
<name>A0AA86N5I5_9EUKA</name>
<protein>
    <submittedName>
        <fullName evidence="2">Hypothetical_protein</fullName>
    </submittedName>
</protein>
<reference evidence="1" key="1">
    <citation type="submission" date="2023-06" db="EMBL/GenBank/DDBJ databases">
        <authorList>
            <person name="Kurt Z."/>
        </authorList>
    </citation>
    <scope>NUCLEOTIDE SEQUENCE</scope>
</reference>
<comment type="caution">
    <text evidence="1">The sequence shown here is derived from an EMBL/GenBank/DDBJ whole genome shotgun (WGS) entry which is preliminary data.</text>
</comment>
<evidence type="ECO:0000313" key="2">
    <source>
        <dbReference type="EMBL" id="CAL6100756.1"/>
    </source>
</evidence>